<gene>
    <name evidence="2" type="ORF">J2Z76_001768</name>
</gene>
<dbReference type="PANTHER" id="PTHR34988">
    <property type="entry name" value="PROTEIN, PUTATIVE-RELATED"/>
    <property type="match status" value="1"/>
</dbReference>
<proteinExistence type="predicted"/>
<dbReference type="RefSeq" id="WP_209511639.1">
    <property type="nucleotide sequence ID" value="NZ_JAGGKS010000004.1"/>
</dbReference>
<protein>
    <submittedName>
        <fullName evidence="2">DNA-binding protein with PD1-like motif</fullName>
    </submittedName>
</protein>
<feature type="domain" description="PPC" evidence="1">
    <location>
        <begin position="10"/>
        <end position="157"/>
    </location>
</feature>
<dbReference type="Gene3D" id="3.30.1330.80">
    <property type="entry name" value="Hypothetical protein, similar to alpha- acetolactate decarboxylase, domain 2"/>
    <property type="match status" value="1"/>
</dbReference>
<keyword evidence="3" id="KW-1185">Reference proteome</keyword>
<evidence type="ECO:0000259" key="1">
    <source>
        <dbReference type="PROSITE" id="PS51742"/>
    </source>
</evidence>
<sequence length="159" mass="17608">MNAKEHTKESNIGRVIVGRIPRGVDLITGIKEICKEYSIKCGYISMFIGSLESGRFIYAQPGKESKIGFKYSEPVDLEGPLEMLSSQGLIGLDVNGDLSVHLHMLVSDKYMRVYGGHFVEGGNIVAATGEIVIHEVENVELNRQFDEQTGFELFKVKAV</sequence>
<evidence type="ECO:0000313" key="2">
    <source>
        <dbReference type="EMBL" id="MBP1925907.1"/>
    </source>
</evidence>
<name>A0ABS4GE36_9FIRM</name>
<dbReference type="PROSITE" id="PS51742">
    <property type="entry name" value="PPC"/>
    <property type="match status" value="1"/>
</dbReference>
<organism evidence="2 3">
    <name type="scientific">Sedimentibacter acidaminivorans</name>
    <dbReference type="NCBI Taxonomy" id="913099"/>
    <lineage>
        <taxon>Bacteria</taxon>
        <taxon>Bacillati</taxon>
        <taxon>Bacillota</taxon>
        <taxon>Tissierellia</taxon>
        <taxon>Sedimentibacter</taxon>
    </lineage>
</organism>
<dbReference type="Pfam" id="PF03479">
    <property type="entry name" value="PCC"/>
    <property type="match status" value="1"/>
</dbReference>
<dbReference type="CDD" id="cd11378">
    <property type="entry name" value="DUF296"/>
    <property type="match status" value="1"/>
</dbReference>
<dbReference type="SUPFAM" id="SSF117856">
    <property type="entry name" value="AF0104/ALDC/Ptd012-like"/>
    <property type="match status" value="1"/>
</dbReference>
<dbReference type="InterPro" id="IPR005175">
    <property type="entry name" value="PPC_dom"/>
</dbReference>
<dbReference type="PANTHER" id="PTHR34988:SF1">
    <property type="entry name" value="DNA-BINDING PROTEIN"/>
    <property type="match status" value="1"/>
</dbReference>
<comment type="caution">
    <text evidence="2">The sequence shown here is derived from an EMBL/GenBank/DDBJ whole genome shotgun (WGS) entry which is preliminary data.</text>
</comment>
<evidence type="ECO:0000313" key="3">
    <source>
        <dbReference type="Proteomes" id="UP001519342"/>
    </source>
</evidence>
<accession>A0ABS4GE36</accession>
<dbReference type="EMBL" id="JAGGKS010000004">
    <property type="protein sequence ID" value="MBP1925907.1"/>
    <property type="molecule type" value="Genomic_DNA"/>
</dbReference>
<dbReference type="Proteomes" id="UP001519342">
    <property type="component" value="Unassembled WGS sequence"/>
</dbReference>
<reference evidence="2 3" key="1">
    <citation type="submission" date="2021-03" db="EMBL/GenBank/DDBJ databases">
        <title>Genomic Encyclopedia of Type Strains, Phase IV (KMG-IV): sequencing the most valuable type-strain genomes for metagenomic binning, comparative biology and taxonomic classification.</title>
        <authorList>
            <person name="Goeker M."/>
        </authorList>
    </citation>
    <scope>NUCLEOTIDE SEQUENCE [LARGE SCALE GENOMIC DNA]</scope>
    <source>
        <strain evidence="2 3">DSM 24004</strain>
    </source>
</reference>